<evidence type="ECO:0000256" key="1">
    <source>
        <dbReference type="SAM" id="MobiDB-lite"/>
    </source>
</evidence>
<evidence type="ECO:0000313" key="3">
    <source>
        <dbReference type="EMBL" id="MED6174681.1"/>
    </source>
</evidence>
<reference evidence="3 4" key="1">
    <citation type="journal article" date="2023" name="Plants (Basel)">
        <title>Bridging the Gap: Combining Genomics and Transcriptomics Approaches to Understand Stylosanthes scabra, an Orphan Legume from the Brazilian Caatinga.</title>
        <authorList>
            <person name="Ferreira-Neto J.R.C."/>
            <person name="da Silva M.D."/>
            <person name="Binneck E."/>
            <person name="de Melo N.F."/>
            <person name="da Silva R.H."/>
            <person name="de Melo A.L.T.M."/>
            <person name="Pandolfi V."/>
            <person name="Bustamante F.O."/>
            <person name="Brasileiro-Vidal A.C."/>
            <person name="Benko-Iseppon A.M."/>
        </authorList>
    </citation>
    <scope>NUCLEOTIDE SEQUENCE [LARGE SCALE GENOMIC DNA]</scope>
    <source>
        <tissue evidence="3">Leaves</tissue>
    </source>
</reference>
<feature type="compositionally biased region" description="Low complexity" evidence="1">
    <location>
        <begin position="234"/>
        <end position="245"/>
    </location>
</feature>
<organism evidence="3 4">
    <name type="scientific">Stylosanthes scabra</name>
    <dbReference type="NCBI Taxonomy" id="79078"/>
    <lineage>
        <taxon>Eukaryota</taxon>
        <taxon>Viridiplantae</taxon>
        <taxon>Streptophyta</taxon>
        <taxon>Embryophyta</taxon>
        <taxon>Tracheophyta</taxon>
        <taxon>Spermatophyta</taxon>
        <taxon>Magnoliopsida</taxon>
        <taxon>eudicotyledons</taxon>
        <taxon>Gunneridae</taxon>
        <taxon>Pentapetalae</taxon>
        <taxon>rosids</taxon>
        <taxon>fabids</taxon>
        <taxon>Fabales</taxon>
        <taxon>Fabaceae</taxon>
        <taxon>Papilionoideae</taxon>
        <taxon>50 kb inversion clade</taxon>
        <taxon>dalbergioids sensu lato</taxon>
        <taxon>Dalbergieae</taxon>
        <taxon>Pterocarpus clade</taxon>
        <taxon>Stylosanthes</taxon>
    </lineage>
</organism>
<feature type="region of interest" description="Disordered" evidence="1">
    <location>
        <begin position="379"/>
        <end position="433"/>
    </location>
</feature>
<feature type="compositionally biased region" description="Polar residues" evidence="1">
    <location>
        <begin position="400"/>
        <end position="421"/>
    </location>
</feature>
<dbReference type="InterPro" id="IPR039609">
    <property type="entry name" value="VQ_15/22"/>
</dbReference>
<feature type="region of interest" description="Disordered" evidence="1">
    <location>
        <begin position="1"/>
        <end position="27"/>
    </location>
</feature>
<feature type="domain" description="VQ" evidence="2">
    <location>
        <begin position="155"/>
        <end position="182"/>
    </location>
</feature>
<feature type="region of interest" description="Disordered" evidence="1">
    <location>
        <begin position="87"/>
        <end position="158"/>
    </location>
</feature>
<dbReference type="EMBL" id="JASCZI010151857">
    <property type="protein sequence ID" value="MED6174681.1"/>
    <property type="molecule type" value="Genomic_DNA"/>
</dbReference>
<accession>A0ABU6VN83</accession>
<comment type="caution">
    <text evidence="3">The sequence shown here is derived from an EMBL/GenBank/DDBJ whole genome shotgun (WGS) entry which is preliminary data.</text>
</comment>
<feature type="compositionally biased region" description="Gly residues" evidence="1">
    <location>
        <begin position="102"/>
        <end position="111"/>
    </location>
</feature>
<feature type="region of interest" description="Disordered" evidence="1">
    <location>
        <begin position="225"/>
        <end position="245"/>
    </location>
</feature>
<gene>
    <name evidence="3" type="ORF">PIB30_071346</name>
</gene>
<feature type="compositionally biased region" description="Low complexity" evidence="1">
    <location>
        <begin position="132"/>
        <end position="144"/>
    </location>
</feature>
<dbReference type="InterPro" id="IPR008889">
    <property type="entry name" value="VQ"/>
</dbReference>
<dbReference type="Proteomes" id="UP001341840">
    <property type="component" value="Unassembled WGS sequence"/>
</dbReference>
<feature type="compositionally biased region" description="Basic residues" evidence="1">
    <location>
        <begin position="145"/>
        <end position="154"/>
    </location>
</feature>
<dbReference type="PANTHER" id="PTHR33179">
    <property type="entry name" value="VQ MOTIF-CONTAINING PROTEIN"/>
    <property type="match status" value="1"/>
</dbReference>
<proteinExistence type="predicted"/>
<dbReference type="PANTHER" id="PTHR33179:SF4">
    <property type="entry name" value="VQ MOTIF-CONTAINING PROTEIN"/>
    <property type="match status" value="1"/>
</dbReference>
<evidence type="ECO:0000313" key="4">
    <source>
        <dbReference type="Proteomes" id="UP001341840"/>
    </source>
</evidence>
<sequence length="452" mass="48534">MDSANSSGSMSMQSSSGADEEYDSRAHAPSSLLLSSPYITNTLPLPHPPPQHHHMFLQDPLLSNYLDPMQTSDIMWSKPNHNNNQSDLLGSFILPSSSSQQQGGGGGGGGAAVATTHGQNQEVPAAPCRGVSNNNIPNNRVVRNNPKKRSRASRRAPTTVLTTDTTNFRAMVQEFTGIPPPPFTSSPFPRTRFDLFAAASSSLMDPSPPPPPYLLRPFPQRLLHHPLPPPPPYSNNNNNSILDNLFPSNNSTTAINFQQPAISSSSSLGTGGDVLLKHNPLNPAILNFQNVLQQQQAPPPKYLSSDHDAVASKAQASSLEIPPPINSGEVGVFEELGLGEAHLNKNVNASGVHLHHHENKTNGPSREEWAQRTATLITNNDCEGGREREGENSGGGAKVPQQQHYSSPSSDFLRGENTTKGADQCTVVAAPPRTSQGMLESWINCSSHHNLS</sequence>
<protein>
    <recommendedName>
        <fullName evidence="2">VQ domain-containing protein</fullName>
    </recommendedName>
</protein>
<dbReference type="Pfam" id="PF05678">
    <property type="entry name" value="VQ"/>
    <property type="match status" value="1"/>
</dbReference>
<feature type="compositionally biased region" description="Low complexity" evidence="1">
    <location>
        <begin position="1"/>
        <end position="17"/>
    </location>
</feature>
<name>A0ABU6VN83_9FABA</name>
<evidence type="ECO:0000259" key="2">
    <source>
        <dbReference type="Pfam" id="PF05678"/>
    </source>
</evidence>
<keyword evidence="4" id="KW-1185">Reference proteome</keyword>